<keyword evidence="3" id="KW-1185">Reference proteome</keyword>
<feature type="signal peptide" evidence="1">
    <location>
        <begin position="1"/>
        <end position="19"/>
    </location>
</feature>
<evidence type="ECO:0008006" key="4">
    <source>
        <dbReference type="Google" id="ProtNLM"/>
    </source>
</evidence>
<evidence type="ECO:0000313" key="2">
    <source>
        <dbReference type="EMBL" id="MBB3837785.1"/>
    </source>
</evidence>
<feature type="chain" id="PRO_5031523113" description="GLPGLI family protein" evidence="1">
    <location>
        <begin position="20"/>
        <end position="244"/>
    </location>
</feature>
<comment type="caution">
    <text evidence="2">The sequence shown here is derived from an EMBL/GenBank/DDBJ whole genome shotgun (WGS) entry which is preliminary data.</text>
</comment>
<evidence type="ECO:0000313" key="3">
    <source>
        <dbReference type="Proteomes" id="UP000541352"/>
    </source>
</evidence>
<organism evidence="2 3">
    <name type="scientific">Runella defluvii</name>
    <dbReference type="NCBI Taxonomy" id="370973"/>
    <lineage>
        <taxon>Bacteria</taxon>
        <taxon>Pseudomonadati</taxon>
        <taxon>Bacteroidota</taxon>
        <taxon>Cytophagia</taxon>
        <taxon>Cytophagales</taxon>
        <taxon>Spirosomataceae</taxon>
        <taxon>Runella</taxon>
    </lineage>
</organism>
<name>A0A7W5ZIP2_9BACT</name>
<dbReference type="AlphaFoldDB" id="A0A7W5ZIP2"/>
<protein>
    <recommendedName>
        <fullName evidence="4">GLPGLI family protein</fullName>
    </recommendedName>
</protein>
<sequence length="244" mass="28227">MKKIFISLLFIGYCLHGLAQDKNAYSYFLPETKMTDQDARIEVNQKGDTVLVAFYRALEGVNKTNNTFTKVYKGTPFFKNGWFKGKTVEKNGHEAEYLMAYNQQKGVLHVMANPLLEAVMMKPTEFVLQNHRFVLLKNQYYEPIYEGKTMILKEHQCLLHSKSSAQTTGYEASGSESEYEGEFIKTTKYYWYEDGKLSGIPTGKRFFKLFGNQAKEMEMFAKERQLTPTTEKGMIEIVKNFNPL</sequence>
<gene>
    <name evidence="2" type="ORF">FHS57_001782</name>
</gene>
<evidence type="ECO:0000256" key="1">
    <source>
        <dbReference type="SAM" id="SignalP"/>
    </source>
</evidence>
<dbReference type="Proteomes" id="UP000541352">
    <property type="component" value="Unassembled WGS sequence"/>
</dbReference>
<dbReference type="RefSeq" id="WP_183972608.1">
    <property type="nucleotide sequence ID" value="NZ_JACIBY010000003.1"/>
</dbReference>
<reference evidence="2 3" key="1">
    <citation type="submission" date="2020-08" db="EMBL/GenBank/DDBJ databases">
        <title>Genomic Encyclopedia of Type Strains, Phase IV (KMG-IV): sequencing the most valuable type-strain genomes for metagenomic binning, comparative biology and taxonomic classification.</title>
        <authorList>
            <person name="Goeker M."/>
        </authorList>
    </citation>
    <scope>NUCLEOTIDE SEQUENCE [LARGE SCALE GENOMIC DNA]</scope>
    <source>
        <strain evidence="2 3">DSM 17976</strain>
    </source>
</reference>
<proteinExistence type="predicted"/>
<dbReference type="EMBL" id="JACIBY010000003">
    <property type="protein sequence ID" value="MBB3837785.1"/>
    <property type="molecule type" value="Genomic_DNA"/>
</dbReference>
<accession>A0A7W5ZIP2</accession>
<keyword evidence="1" id="KW-0732">Signal</keyword>